<evidence type="ECO:0000313" key="2">
    <source>
        <dbReference type="Proteomes" id="UP000823405"/>
    </source>
</evidence>
<dbReference type="AlphaFoldDB" id="A0A9P6UTP1"/>
<protein>
    <submittedName>
        <fullName evidence="1">Uncharacterized protein</fullName>
    </submittedName>
</protein>
<dbReference type="OrthoDB" id="10622226at2759"/>
<gene>
    <name evidence="1" type="ORF">BGZ97_002638</name>
</gene>
<sequence length="101" mass="11464">MPLQRNFLLEVPDQVTVEHGKISVEEENAPNNPFNSSKNLRILVTKFAGKQKRARILDEDDPRIACFLEEASLSGEGPDWMEAFMNYARSIHSISNIGYRA</sequence>
<proteinExistence type="predicted"/>
<organism evidence="1 2">
    <name type="scientific">Linnemannia gamsii</name>
    <dbReference type="NCBI Taxonomy" id="64522"/>
    <lineage>
        <taxon>Eukaryota</taxon>
        <taxon>Fungi</taxon>
        <taxon>Fungi incertae sedis</taxon>
        <taxon>Mucoromycota</taxon>
        <taxon>Mortierellomycotina</taxon>
        <taxon>Mortierellomycetes</taxon>
        <taxon>Mortierellales</taxon>
        <taxon>Mortierellaceae</taxon>
        <taxon>Linnemannia</taxon>
    </lineage>
</organism>
<accession>A0A9P6UTP1</accession>
<evidence type="ECO:0000313" key="1">
    <source>
        <dbReference type="EMBL" id="KAG0319164.1"/>
    </source>
</evidence>
<dbReference type="EMBL" id="JAAAIN010000159">
    <property type="protein sequence ID" value="KAG0319164.1"/>
    <property type="molecule type" value="Genomic_DNA"/>
</dbReference>
<reference evidence="1" key="1">
    <citation type="journal article" date="2020" name="Fungal Divers.">
        <title>Resolving the Mortierellaceae phylogeny through synthesis of multi-gene phylogenetics and phylogenomics.</title>
        <authorList>
            <person name="Vandepol N."/>
            <person name="Liber J."/>
            <person name="Desiro A."/>
            <person name="Na H."/>
            <person name="Kennedy M."/>
            <person name="Barry K."/>
            <person name="Grigoriev I.V."/>
            <person name="Miller A.N."/>
            <person name="O'Donnell K."/>
            <person name="Stajich J.E."/>
            <person name="Bonito G."/>
        </authorList>
    </citation>
    <scope>NUCLEOTIDE SEQUENCE</scope>
    <source>
        <strain evidence="1">NVP60</strain>
    </source>
</reference>
<name>A0A9P6UTP1_9FUNG</name>
<comment type="caution">
    <text evidence="1">The sequence shown here is derived from an EMBL/GenBank/DDBJ whole genome shotgun (WGS) entry which is preliminary data.</text>
</comment>
<keyword evidence="2" id="KW-1185">Reference proteome</keyword>
<dbReference type="Proteomes" id="UP000823405">
    <property type="component" value="Unassembled WGS sequence"/>
</dbReference>